<keyword evidence="2" id="KW-1185">Reference proteome</keyword>
<sequence length="2844" mass="328929">MGGIILRKGEEGWLVFIFVNGFFPGCMGEVSRDLKEREQQRGRPTLCVLNGCEHLKSSVSGFDRFCERKKQAKGYNNKLNVENVCVAQREAQQVNKSRETCEKEEANRADVAGSTWDVSRATAAAGAMLFQPFKKLTTLSLCKAEMGVGPVIDRVSVFQDGIRMEGESVSENAFTYFTQSGRYHSPLGMPISQLPGYTLQHEISSDSEMVQTQTGEFGIRERSISVVLERFRTGRLGKDFWMKDENCLACFMCDVAFTTAWRRRHHCRTCGQIFCSRCTTLIPGTNFGHVEYLRVCNLCNKIINEYKGVNIDGEDGQTFSERYWLRSVSQSPFKSNHIMNVLFPKKQSPKMSFSQKNSQYLSLNTLNMSETLSSISFGSINTIDSDASDTNENYMEPSSKSFNIDSLKDSVMPSKQDLVLKTKEKRFFNKRNRFLSLDMTLFNTPSSDIKKTSSLLAASPAFTKIDDNTLVYKDNFPSEGEKLIITELGDKEIKKSDQYIRKQKRNNKKHEKYRVSVEYMKNSEGSKNTSFTRSFSNIHLKKSQKLSSNDSFLKIMDTNSLPLSYIQELLKQLLLDFNISFISNWERVLIPILFKIVDNINPNVRNGDDIDIRHYVKIKKILGNDPALSYYVQGLVFTKKLALKKMSTFLVSPRIVLITFPIEYHRTETHFMSLDPVIAQEKEYLRNLVNRIIALHPTILFVEKSVSGLAMQYLSESNIVVTSNVKPSVIQAISRCTRADIISSIDKLALSPRVGKCAYFSLKTFVSPETPNIKKTFIFLEGCPKDLGCTVVLRGSTSQELSFIKQVVELMAYVVYNLKLEVYLMRDHFVSLSNIPLNQLILNFSKSFMNSDDTFQISYDAIINAFESRLLSASPYVKFPPPYMLLKVRDSEKCLKTLLNGGKSDSLIQRIHNLLKEISIFDNDRLLLNVDIEEILKSDEIERLQQELKVQEKNWKSYFLQDIGIANPFSQQGFAVLYSSVCTASAIPCEGPCMNIIEYYRETDCTLGQYIEDMCSTVNIICNANLCGKRLFEHHRCYVHDHARITVVIQELDHPVLEMQKNIFIWSHCKICKKNTPMIPMSDNTWKYSFGKYLELAFYGVALSSKADACNHDINKDHIRYFGYQNFLIEFQFDYIELYGLLLPQTEIVWKPEEWIRIKLEEYNSIKSKIEKFCDSVEVRLNGIALNTIPLDKFEVCRLGIDHFKKKIKDDRILLLDLLKNSFENSHPLKTLSLNRVLRTMQEMVAQWDFDFSEFDKNFFPSEKDLRRFTSLHLRKFFTDKDFISYNNYSKGLENKNDLLAIKRVSSEKNLKFMSSSESNLSLNSKHNVDMDVSSVRKEMINVSDQEQNTVFSKNKCNVLYDNLNKKVDEFSDSNKSSQLHNFDDETEENDITDKRAVTEFQNKPICDINNVNFSEKLNIQGESSTFPVSSFGSFPFKNSFFRKNFIKILKFDHKFYGHNFKKDTFQDISKLKNINFQSSVKYKENLETPLKPDISKNFSESNVSHGFKQFNRELENRQTRRHIKIKKNYAFPPSSSRPIVEVFQNVQEAVNETSDDEIIINERKRTNINFKKRNKYDSSLDKKGKRKMQRSQTIDSFNLYGNSMDLENSEKDSDLSSLEIFYTSAECFKFSNDDIVDEIPTHRAERISLMKALFAFWVDRATVGWSPLSYPLNPSEHVFTDSDIIVREDEPSSLIAFVLSSADYLDKLKEMEHIKILGNILENLKTEEKLKDLKNLTKKPLEEALLKPVGTHLKYQFQEGSARLFCKVFYAEQFDAFRRACNCDENYLLSLSRCFKWESSGGKSGSMFLKTRGKIYVFVKYTFLIFLDDRLVLKQLSRLETEAFIKFAPSYFKYMSQAFFHDLPTVMAKIIGFYQIGSRNHHTGKVTKMDILVTENLFYGRKTSRIFDLKGSMRNRHVQSTGRENEVLLDENLVEFIYDSPLFIREHFKKILRASLWNDTLFLARMNVMDYSMVVGIDDEKQELIVGIIESWVKEKGLVGGGGKEPTVVTPRQYKNRFREAMDSYIYGSPSRIAYVLLKQNIFPKDIVVVTFTNKAAKEIKNRIDTIIGTDVSKDLISGTFHSFARRYLVKYGYLIGLDVFSIIDRSDSIFLIKKYLKEKDLIDLYISINNTTVKLSANSIINIISSLKSRGISTNTYLDVKKSSILSGLYYHQEILDIYCYYQEYLSKNKLFDFDDLLLYCLRLFKENPKCFKNIKHVFVDEYQDTSLVQYNLIKYLVSGESYLTIVGDPDQSIYGFRSADITNFERMKQDFPDSTIVFLEENFRSSGAILDTALKLIEQGFTPILNVLEDHIEEAYWIAKEIRKYVNNTCGFLTYKDFSILVRSSVLTQSIEHAFQKFNINYKMVGAHGFYDRQEVKDIIAYLRLICFNDELSLLRIINVPKRGFGKSTLELIGKISETTKKPILLVLEEISRGEYHIEKKNKKMENSISTFVNILGEIKDYIKKKINMPVSDIILYICKLINYEKYLSKEFPSDSHDRWNNILQLINNSDVIDSDIDNVDFHLNGINDIYIYQKPLIKFLDNISLFSDITENENVSIPKVTISTIHAAKGLEWPIVFLPGLYNGSIPHSRAEDISEERRLLYVAITRAQAMLYLSYPLKNSLQEKLKKISTITLFEKQSPKLNTTFIKIISELLKRPRPNFDFSIFINNTIDDTLCSFYEEKTNENTKIQTEHSKKYNDETNISKNHTNLEQTGFINLKAILYNHLNDSNQINMSEKKEYDSKKHKKQHSKEHICENKTSYSDSLTKFELQSIDDHIYIQEPNIQENMCSDDDILSKSQTTAYPAQFVQFSEVNKSKTIPIVKRLGIRRSMPKRTILRSV</sequence>
<comment type="caution">
    <text evidence="1">The sequence shown here is derived from an EMBL/GenBank/DDBJ whole genome shotgun (WGS) entry which is preliminary data.</text>
</comment>
<proteinExistence type="predicted"/>
<organism evidence="1 2">
    <name type="scientific">Pneumocystis oryctolagi</name>
    <dbReference type="NCBI Taxonomy" id="42067"/>
    <lineage>
        <taxon>Eukaryota</taxon>
        <taxon>Fungi</taxon>
        <taxon>Dikarya</taxon>
        <taxon>Ascomycota</taxon>
        <taxon>Taphrinomycotina</taxon>
        <taxon>Pneumocystomycetes</taxon>
        <taxon>Pneumocystaceae</taxon>
        <taxon>Pneumocystis</taxon>
    </lineage>
</organism>
<evidence type="ECO:0000313" key="2">
    <source>
        <dbReference type="Proteomes" id="UP000768646"/>
    </source>
</evidence>
<dbReference type="EMBL" id="JABTEG010000001">
    <property type="protein sequence ID" value="KAG4306192.1"/>
    <property type="molecule type" value="Genomic_DNA"/>
</dbReference>
<dbReference type="Proteomes" id="UP000768646">
    <property type="component" value="Unassembled WGS sequence"/>
</dbReference>
<evidence type="ECO:0000313" key="1">
    <source>
        <dbReference type="EMBL" id="KAG4306192.1"/>
    </source>
</evidence>
<protein>
    <submittedName>
        <fullName evidence="1">Uncharacterized protein</fullName>
    </submittedName>
</protein>
<gene>
    <name evidence="1" type="ORF">PORY_000180</name>
</gene>
<name>A0ACB7CHC3_9ASCO</name>
<reference evidence="1 2" key="1">
    <citation type="journal article" date="2021" name="Commun. Biol.">
        <title>Genomic insights into the host specific adaptation of the Pneumocystis genus.</title>
        <authorList>
            <person name="Cisse O.H."/>
            <person name="Ma L."/>
            <person name="Dekker J.P."/>
            <person name="Khil P.P."/>
            <person name="Youn J.-H."/>
            <person name="Brenchley J.M."/>
            <person name="Blair R."/>
            <person name="Pahar B."/>
            <person name="Chabe M."/>
            <person name="Van Rompay K.K.A."/>
            <person name="Keesler R."/>
            <person name="Sukura A."/>
            <person name="Hirsch V."/>
            <person name="Kutty G."/>
            <person name="Liu Y."/>
            <person name="Peng L."/>
            <person name="Chen J."/>
            <person name="Song J."/>
            <person name="Weissenbacher-Lang C."/>
            <person name="Xu J."/>
            <person name="Upham N.S."/>
            <person name="Stajich J.E."/>
            <person name="Cuomo C.A."/>
            <person name="Cushion M.T."/>
            <person name="Kovacs J.A."/>
        </authorList>
    </citation>
    <scope>NUCLEOTIDE SEQUENCE [LARGE SCALE GENOMIC DNA]</scope>
    <source>
        <strain evidence="1 2">RABM</strain>
    </source>
</reference>
<accession>A0ACB7CHC3</accession>